<reference evidence="2 3" key="1">
    <citation type="journal article" date="2021" name="Hortic Res">
        <title>The domestication of Cucurbita argyrosperma as revealed by the genome of its wild relative.</title>
        <authorList>
            <person name="Barrera-Redondo J."/>
            <person name="Sanchez-de la Vega G."/>
            <person name="Aguirre-Liguori J.A."/>
            <person name="Castellanos-Morales G."/>
            <person name="Gutierrez-Guerrero Y.T."/>
            <person name="Aguirre-Dugua X."/>
            <person name="Aguirre-Planter E."/>
            <person name="Tenaillon M.I."/>
            <person name="Lira-Saade R."/>
            <person name="Eguiarte L.E."/>
        </authorList>
    </citation>
    <scope>NUCLEOTIDE SEQUENCE [LARGE SCALE GENOMIC DNA]</scope>
    <source>
        <strain evidence="2">JBR-2021</strain>
    </source>
</reference>
<keyword evidence="3" id="KW-1185">Reference proteome</keyword>
<gene>
    <name evidence="2" type="ORF">SDJN03_02652</name>
</gene>
<organism evidence="2 3">
    <name type="scientific">Cucurbita argyrosperma subsp. sororia</name>
    <dbReference type="NCBI Taxonomy" id="37648"/>
    <lineage>
        <taxon>Eukaryota</taxon>
        <taxon>Viridiplantae</taxon>
        <taxon>Streptophyta</taxon>
        <taxon>Embryophyta</taxon>
        <taxon>Tracheophyta</taxon>
        <taxon>Spermatophyta</taxon>
        <taxon>Magnoliopsida</taxon>
        <taxon>eudicotyledons</taxon>
        <taxon>Gunneridae</taxon>
        <taxon>Pentapetalae</taxon>
        <taxon>rosids</taxon>
        <taxon>fabids</taxon>
        <taxon>Cucurbitales</taxon>
        <taxon>Cucurbitaceae</taxon>
        <taxon>Cucurbiteae</taxon>
        <taxon>Cucurbita</taxon>
    </lineage>
</organism>
<dbReference type="EMBL" id="JAGKQH010000002">
    <property type="protein sequence ID" value="KAG6605335.1"/>
    <property type="molecule type" value="Genomic_DNA"/>
</dbReference>
<keyword evidence="1" id="KW-0812">Transmembrane</keyword>
<evidence type="ECO:0000256" key="1">
    <source>
        <dbReference type="SAM" id="Phobius"/>
    </source>
</evidence>
<keyword evidence="1" id="KW-0472">Membrane</keyword>
<evidence type="ECO:0000313" key="2">
    <source>
        <dbReference type="EMBL" id="KAG6605335.1"/>
    </source>
</evidence>
<protein>
    <submittedName>
        <fullName evidence="2">Uncharacterized protein</fullName>
    </submittedName>
</protein>
<feature type="transmembrane region" description="Helical" evidence="1">
    <location>
        <begin position="26"/>
        <end position="45"/>
    </location>
</feature>
<proteinExistence type="predicted"/>
<dbReference type="AlphaFoldDB" id="A0AAV6P0N6"/>
<keyword evidence="1" id="KW-1133">Transmembrane helix</keyword>
<sequence>MQVDLEFNNYFFPLAYTSKIKTTATLPYSLSIGSSFVYTFFLQLSRIRRSPPTGDRRLNAVAACSLEATVVLSTTFFSSYDN</sequence>
<accession>A0AAV6P0N6</accession>
<feature type="transmembrane region" description="Helical" evidence="1">
    <location>
        <begin position="57"/>
        <end position="80"/>
    </location>
</feature>
<dbReference type="Proteomes" id="UP000685013">
    <property type="component" value="Chromosome 2"/>
</dbReference>
<feature type="non-terminal residue" evidence="2">
    <location>
        <position position="1"/>
    </location>
</feature>
<evidence type="ECO:0000313" key="3">
    <source>
        <dbReference type="Proteomes" id="UP000685013"/>
    </source>
</evidence>
<name>A0AAV6P0N6_9ROSI</name>
<comment type="caution">
    <text evidence="2">The sequence shown here is derived from an EMBL/GenBank/DDBJ whole genome shotgun (WGS) entry which is preliminary data.</text>
</comment>